<evidence type="ECO:0008006" key="5">
    <source>
        <dbReference type="Google" id="ProtNLM"/>
    </source>
</evidence>
<evidence type="ECO:0000313" key="3">
    <source>
        <dbReference type="EMBL" id="MDR6534444.1"/>
    </source>
</evidence>
<comment type="caution">
    <text evidence="3">The sequence shown here is derived from an EMBL/GenBank/DDBJ whole genome shotgun (WGS) entry which is preliminary data.</text>
</comment>
<keyword evidence="4" id="KW-1185">Reference proteome</keyword>
<feature type="chain" id="PRO_5045252649" description="Porin" evidence="2">
    <location>
        <begin position="21"/>
        <end position="112"/>
    </location>
</feature>
<dbReference type="EMBL" id="JAVDRF010000001">
    <property type="protein sequence ID" value="MDR6534444.1"/>
    <property type="molecule type" value="Genomic_DNA"/>
</dbReference>
<evidence type="ECO:0000256" key="1">
    <source>
        <dbReference type="SAM" id="MobiDB-lite"/>
    </source>
</evidence>
<evidence type="ECO:0000256" key="2">
    <source>
        <dbReference type="SAM" id="SignalP"/>
    </source>
</evidence>
<reference evidence="3 4" key="1">
    <citation type="submission" date="2023-07" db="EMBL/GenBank/DDBJ databases">
        <title>Sorghum-associated microbial communities from plants grown in Nebraska, USA.</title>
        <authorList>
            <person name="Schachtman D."/>
        </authorList>
    </citation>
    <scope>NUCLEOTIDE SEQUENCE [LARGE SCALE GENOMIC DNA]</scope>
    <source>
        <strain evidence="3 4">DS1781</strain>
    </source>
</reference>
<feature type="signal peptide" evidence="2">
    <location>
        <begin position="1"/>
        <end position="20"/>
    </location>
</feature>
<evidence type="ECO:0000313" key="4">
    <source>
        <dbReference type="Proteomes" id="UP001184230"/>
    </source>
</evidence>
<accession>A0ABU1N7L8</accession>
<keyword evidence="2" id="KW-0732">Signal</keyword>
<dbReference type="RefSeq" id="WP_309897838.1">
    <property type="nucleotide sequence ID" value="NZ_JAVDRF010000001.1"/>
</dbReference>
<protein>
    <recommendedName>
        <fullName evidence="5">Porin</fullName>
    </recommendedName>
</protein>
<feature type="compositionally biased region" description="Polar residues" evidence="1">
    <location>
        <begin position="37"/>
        <end position="52"/>
    </location>
</feature>
<gene>
    <name evidence="3" type="ORF">J2739_000204</name>
</gene>
<dbReference type="Proteomes" id="UP001184230">
    <property type="component" value="Unassembled WGS sequence"/>
</dbReference>
<name>A0ABU1N7L8_9BURK</name>
<feature type="region of interest" description="Disordered" evidence="1">
    <location>
        <begin position="36"/>
        <end position="112"/>
    </location>
</feature>
<proteinExistence type="predicted"/>
<organism evidence="3 4">
    <name type="scientific">Variovorax soli</name>
    <dbReference type="NCBI Taxonomy" id="376815"/>
    <lineage>
        <taxon>Bacteria</taxon>
        <taxon>Pseudomonadati</taxon>
        <taxon>Pseudomonadota</taxon>
        <taxon>Betaproteobacteria</taxon>
        <taxon>Burkholderiales</taxon>
        <taxon>Comamonadaceae</taxon>
        <taxon>Variovorax</taxon>
    </lineage>
</organism>
<sequence length="112" mass="11269">MNKPLLTSLALAACCAAALAQTPKVPIESNDEGSIYVSPNLSPNEKSATANGGTLGLQRKDGSGVYGGMDTSGRRPNYSLGASTGGDVSFSAGASTDGKDNKGIKAGVTIRY</sequence>